<dbReference type="Gene3D" id="1.20.1740.10">
    <property type="entry name" value="Amino acid/polyamine transporter I"/>
    <property type="match status" value="1"/>
</dbReference>
<dbReference type="HOGENOM" id="CLU_004495_6_1_1"/>
<keyword evidence="9" id="KW-1185">Reference proteome</keyword>
<proteinExistence type="predicted"/>
<dbReference type="Pfam" id="PF13520">
    <property type="entry name" value="AA_permease_2"/>
    <property type="match status" value="1"/>
</dbReference>
<name>B6QIS6_TALMQ</name>
<keyword evidence="5 7" id="KW-0472">Membrane</keyword>
<evidence type="ECO:0000256" key="3">
    <source>
        <dbReference type="ARBA" id="ARBA00022692"/>
    </source>
</evidence>
<dbReference type="AlphaFoldDB" id="B6QIS6"/>
<evidence type="ECO:0000256" key="5">
    <source>
        <dbReference type="ARBA" id="ARBA00023136"/>
    </source>
</evidence>
<evidence type="ECO:0000313" key="8">
    <source>
        <dbReference type="EMBL" id="EEA23271.1"/>
    </source>
</evidence>
<feature type="transmembrane region" description="Helical" evidence="7">
    <location>
        <begin position="471"/>
        <end position="495"/>
    </location>
</feature>
<sequence>MMEAIELQSKTTVSAAHETDGKSSMDREQRDRAQLLRLGKRPVLKRTYGFMAILGFTTTILVTWEGVLLVFNIGLENGGPAGMIYMYLFAWVGAWCTFASLCELASMAPISSGQYFWVAMLAPPSCQRFLSYLTGWMTSIGWQALVASTAYISGTLIQTLVVITIPSYEATSWRGVLLIYAVLLFGFAINTVARRLLPTLEGPVLCLHILAFFGVLVPLCVLSSKRESGEVWTYFVNEGGWDTQGLSTMVGLLMSIFLFTGVDGAIHMSEEIKNAAIVVPRSIMTSMGINGALGFGILLAVVYATMNIEDTLDSQAGEAGYPFLYVLQDGIGSLGGAVAMGAIIAVMQTFGNVADMAAASRMWWAFARDKAIPGWSFFLKLDSRTSLPMRCILFTVIVSALLSLISIGSTTAFNDIVALVTSGYYSSYLMASGLLLYRRLTGAIVMPGMEDSPYEPVNNVGRRLVWGPWRIPGILGVLVNAFSVIYLTVALFWSFWPSYYPVTAENMNYNILIIGATLLLSIAYYIFHARKEYTGPIIETVPSDFETR</sequence>
<dbReference type="InterPro" id="IPR002293">
    <property type="entry name" value="AA/rel_permease1"/>
</dbReference>
<feature type="transmembrane region" description="Helical" evidence="7">
    <location>
        <begin position="416"/>
        <end position="437"/>
    </location>
</feature>
<dbReference type="EMBL" id="DS995902">
    <property type="protein sequence ID" value="EEA23271.1"/>
    <property type="molecule type" value="Genomic_DNA"/>
</dbReference>
<feature type="transmembrane region" description="Helical" evidence="7">
    <location>
        <begin position="84"/>
        <end position="108"/>
    </location>
</feature>
<keyword evidence="2" id="KW-0813">Transport</keyword>
<feature type="transmembrane region" description="Helical" evidence="7">
    <location>
        <begin position="244"/>
        <end position="266"/>
    </location>
</feature>
<evidence type="ECO:0000256" key="2">
    <source>
        <dbReference type="ARBA" id="ARBA00022448"/>
    </source>
</evidence>
<evidence type="ECO:0000256" key="4">
    <source>
        <dbReference type="ARBA" id="ARBA00022989"/>
    </source>
</evidence>
<feature type="compositionally biased region" description="Basic and acidic residues" evidence="6">
    <location>
        <begin position="17"/>
        <end position="29"/>
    </location>
</feature>
<accession>B6QIS6</accession>
<comment type="subcellular location">
    <subcellularLocation>
        <location evidence="1">Membrane</location>
        <topology evidence="1">Multi-pass membrane protein</topology>
    </subcellularLocation>
</comment>
<protein>
    <recommendedName>
        <fullName evidence="10">GABA permease</fullName>
    </recommendedName>
</protein>
<dbReference type="GO" id="GO:0016020">
    <property type="term" value="C:membrane"/>
    <property type="evidence" value="ECO:0007669"/>
    <property type="project" value="UniProtKB-SubCell"/>
</dbReference>
<dbReference type="PANTHER" id="PTHR45649:SF1">
    <property type="entry name" value="TRANSPORTER, PUTATIVE (EUROFUNG)-RELATED"/>
    <property type="match status" value="1"/>
</dbReference>
<reference evidence="9" key="1">
    <citation type="journal article" date="2015" name="Genome Announc.">
        <title>Genome sequence of the AIDS-associated pathogen Penicillium marneffei (ATCC18224) and its near taxonomic relative Talaromyces stipitatus (ATCC10500).</title>
        <authorList>
            <person name="Nierman W.C."/>
            <person name="Fedorova-Abrams N.D."/>
            <person name="Andrianopoulos A."/>
        </authorList>
    </citation>
    <scope>NUCLEOTIDE SEQUENCE [LARGE SCALE GENOMIC DNA]</scope>
    <source>
        <strain evidence="9">ATCC 18224 / CBS 334.59 / QM 7333</strain>
    </source>
</reference>
<evidence type="ECO:0000256" key="6">
    <source>
        <dbReference type="SAM" id="MobiDB-lite"/>
    </source>
</evidence>
<feature type="transmembrane region" description="Helical" evidence="7">
    <location>
        <begin position="507"/>
        <end position="527"/>
    </location>
</feature>
<evidence type="ECO:0008006" key="10">
    <source>
        <dbReference type="Google" id="ProtNLM"/>
    </source>
</evidence>
<dbReference type="GO" id="GO:0022857">
    <property type="term" value="F:transmembrane transporter activity"/>
    <property type="evidence" value="ECO:0007669"/>
    <property type="project" value="InterPro"/>
</dbReference>
<gene>
    <name evidence="8" type="ORF">PMAA_098610</name>
</gene>
<dbReference type="OrthoDB" id="3257095at2759"/>
<evidence type="ECO:0000256" key="7">
    <source>
        <dbReference type="SAM" id="Phobius"/>
    </source>
</evidence>
<feature type="transmembrane region" description="Helical" evidence="7">
    <location>
        <begin position="47"/>
        <end position="64"/>
    </location>
</feature>
<organism evidence="8 9">
    <name type="scientific">Talaromyces marneffei (strain ATCC 18224 / CBS 334.59 / QM 7333)</name>
    <name type="common">Penicillium marneffei</name>
    <dbReference type="NCBI Taxonomy" id="441960"/>
    <lineage>
        <taxon>Eukaryota</taxon>
        <taxon>Fungi</taxon>
        <taxon>Dikarya</taxon>
        <taxon>Ascomycota</taxon>
        <taxon>Pezizomycotina</taxon>
        <taxon>Eurotiomycetes</taxon>
        <taxon>Eurotiomycetidae</taxon>
        <taxon>Eurotiales</taxon>
        <taxon>Trichocomaceae</taxon>
        <taxon>Talaromyces</taxon>
        <taxon>Talaromyces sect. Talaromyces</taxon>
    </lineage>
</organism>
<feature type="region of interest" description="Disordered" evidence="6">
    <location>
        <begin position="1"/>
        <end position="29"/>
    </location>
</feature>
<keyword evidence="3 7" id="KW-0812">Transmembrane</keyword>
<feature type="transmembrane region" description="Helical" evidence="7">
    <location>
        <begin position="391"/>
        <end position="410"/>
    </location>
</feature>
<feature type="transmembrane region" description="Helical" evidence="7">
    <location>
        <begin position="172"/>
        <end position="193"/>
    </location>
</feature>
<dbReference type="PhylomeDB" id="B6QIS6"/>
<evidence type="ECO:0000256" key="1">
    <source>
        <dbReference type="ARBA" id="ARBA00004141"/>
    </source>
</evidence>
<dbReference type="VEuPathDB" id="FungiDB:PMAA_098610"/>
<dbReference type="PANTHER" id="PTHR45649">
    <property type="entry name" value="AMINO-ACID PERMEASE BAT1"/>
    <property type="match status" value="1"/>
</dbReference>
<keyword evidence="4 7" id="KW-1133">Transmembrane helix</keyword>
<feature type="transmembrane region" description="Helical" evidence="7">
    <location>
        <begin position="205"/>
        <end position="224"/>
    </location>
</feature>
<evidence type="ECO:0000313" key="9">
    <source>
        <dbReference type="Proteomes" id="UP000001294"/>
    </source>
</evidence>
<dbReference type="Proteomes" id="UP000001294">
    <property type="component" value="Unassembled WGS sequence"/>
</dbReference>
<dbReference type="PIRSF" id="PIRSF006060">
    <property type="entry name" value="AA_transporter"/>
    <property type="match status" value="1"/>
</dbReference>
<feature type="transmembrane region" description="Helical" evidence="7">
    <location>
        <begin position="331"/>
        <end position="354"/>
    </location>
</feature>
<feature type="transmembrane region" description="Helical" evidence="7">
    <location>
        <begin position="287"/>
        <end position="306"/>
    </location>
</feature>